<evidence type="ECO:0000313" key="1">
    <source>
        <dbReference type="EMBL" id="EDM02000.1"/>
    </source>
</evidence>
<feature type="non-terminal residue" evidence="1">
    <location>
        <position position="12"/>
    </location>
</feature>
<proteinExistence type="predicted"/>
<accession>A6ILD9</accession>
<evidence type="ECO:0000313" key="2">
    <source>
        <dbReference type="Proteomes" id="UP000234681"/>
    </source>
</evidence>
<sequence>MAGNLNWAMREC</sequence>
<reference evidence="1 2" key="1">
    <citation type="submission" date="2005-09" db="EMBL/GenBank/DDBJ databases">
        <authorList>
            <person name="Mural R.J."/>
            <person name="Li P.W."/>
            <person name="Adams M.D."/>
            <person name="Amanatides P.G."/>
            <person name="Baden-Tillson H."/>
            <person name="Barnstead M."/>
            <person name="Chin S.H."/>
            <person name="Dew I."/>
            <person name="Evans C.A."/>
            <person name="Ferriera S."/>
            <person name="Flanigan M."/>
            <person name="Fosler C."/>
            <person name="Glodek A."/>
            <person name="Gu Z."/>
            <person name="Holt R.A."/>
            <person name="Jennings D."/>
            <person name="Kraft C.L."/>
            <person name="Lu F."/>
            <person name="Nguyen T."/>
            <person name="Nusskern D.R."/>
            <person name="Pfannkoch C.M."/>
            <person name="Sitter C."/>
            <person name="Sutton G.G."/>
            <person name="Venter J.C."/>
            <person name="Wang Z."/>
            <person name="Woodage T."/>
            <person name="Zheng X.H."/>
            <person name="Zhong F."/>
        </authorList>
    </citation>
    <scope>NUCLEOTIDE SEQUENCE [LARGE SCALE GENOMIC DNA]</scope>
    <source>
        <strain>BN</strain>
        <strain evidence="2">Sprague-Dawley</strain>
    </source>
</reference>
<protein>
    <submittedName>
        <fullName evidence="1">RCG29598</fullName>
    </submittedName>
</protein>
<dbReference type="Proteomes" id="UP000234681">
    <property type="component" value="Chromosome 4"/>
</dbReference>
<name>A6ILD9_RAT</name>
<dbReference type="EMBL" id="CH473964">
    <property type="protein sequence ID" value="EDM02000.1"/>
    <property type="molecule type" value="Genomic_DNA"/>
</dbReference>
<organism evidence="1 2">
    <name type="scientific">Rattus norvegicus</name>
    <name type="common">Rat</name>
    <dbReference type="NCBI Taxonomy" id="10116"/>
    <lineage>
        <taxon>Eukaryota</taxon>
        <taxon>Metazoa</taxon>
        <taxon>Chordata</taxon>
        <taxon>Craniata</taxon>
        <taxon>Vertebrata</taxon>
        <taxon>Euteleostomi</taxon>
        <taxon>Mammalia</taxon>
        <taxon>Eutheria</taxon>
        <taxon>Euarchontoglires</taxon>
        <taxon>Glires</taxon>
        <taxon>Rodentia</taxon>
        <taxon>Myomorpha</taxon>
        <taxon>Muroidea</taxon>
        <taxon>Muridae</taxon>
        <taxon>Murinae</taxon>
        <taxon>Rattus</taxon>
    </lineage>
</organism>
<gene>
    <name evidence="1" type="ORF">rCG_29598</name>
</gene>